<feature type="binding site" evidence="5">
    <location>
        <position position="166"/>
    </location>
    <ligand>
        <name>Mn(2+)</name>
        <dbReference type="ChEBI" id="CHEBI:29035"/>
        <label>2</label>
    </ligand>
</feature>
<evidence type="ECO:0000313" key="12">
    <source>
        <dbReference type="Proteomes" id="UP000077384"/>
    </source>
</evidence>
<evidence type="ECO:0000256" key="2">
    <source>
        <dbReference type="ARBA" id="ARBA00022801"/>
    </source>
</evidence>
<dbReference type="GO" id="GO:0030145">
    <property type="term" value="F:manganese ion binding"/>
    <property type="evidence" value="ECO:0007669"/>
    <property type="project" value="UniProtKB-UniRule"/>
</dbReference>
<evidence type="ECO:0000313" key="13">
    <source>
        <dbReference type="Proteomes" id="UP000093694"/>
    </source>
</evidence>
<dbReference type="AlphaFoldDB" id="A0A166UJ29"/>
<dbReference type="GO" id="GO:0008783">
    <property type="term" value="F:agmatinase activity"/>
    <property type="evidence" value="ECO:0007669"/>
    <property type="project" value="TreeGrafter"/>
</dbReference>
<reference evidence="10 12" key="1">
    <citation type="journal article" date="2015" name="Biotechnol. Bioeng.">
        <title>Genome sequence and phenotypic characterization of Caulobacter segnis.</title>
        <authorList>
            <person name="Patel S."/>
            <person name="Fletcher B."/>
            <person name="Scott D.C."/>
            <person name="Ely B."/>
        </authorList>
    </citation>
    <scope>NUCLEOTIDE SEQUENCE [LARGE SCALE GENOMIC DNA]</scope>
    <source>
        <strain evidence="10 12">PS02</strain>
    </source>
</reference>
<evidence type="ECO:0000313" key="10">
    <source>
        <dbReference type="EMBL" id="OAA94963.1"/>
    </source>
</evidence>
<evidence type="ECO:0000256" key="6">
    <source>
        <dbReference type="NCBIfam" id="TIGR01227"/>
    </source>
</evidence>
<keyword evidence="9" id="KW-0812">Transmembrane</keyword>
<dbReference type="Proteomes" id="UP000093694">
    <property type="component" value="Unassembled WGS sequence"/>
</dbReference>
<feature type="binding site" evidence="7">
    <location>
        <position position="168"/>
    </location>
    <ligand>
        <name>Mn(2+)</name>
        <dbReference type="ChEBI" id="CHEBI:29035"/>
        <label>1</label>
    </ligand>
</feature>
<dbReference type="Pfam" id="PF00491">
    <property type="entry name" value="Arginase"/>
    <property type="match status" value="1"/>
</dbReference>
<dbReference type="PATRIC" id="fig|1705578.3.peg.190"/>
<dbReference type="GO" id="GO:0019557">
    <property type="term" value="P:L-histidine catabolic process to glutamate and formate"/>
    <property type="evidence" value="ECO:0007669"/>
    <property type="project" value="UniProtKB-UniPathway"/>
</dbReference>
<feature type="binding site" evidence="5 7">
    <location>
        <position position="258"/>
    </location>
    <ligand>
        <name>Mn(2+)</name>
        <dbReference type="ChEBI" id="CHEBI:29035"/>
        <label>1</label>
    </ligand>
</feature>
<comment type="cofactor">
    <cofactor evidence="5 7">
        <name>Mn(2+)</name>
        <dbReference type="ChEBI" id="CHEBI:29035"/>
    </cofactor>
    <text evidence="5 7">Binds 2 manganese ions per subunit.</text>
</comment>
<evidence type="ECO:0000256" key="8">
    <source>
        <dbReference type="PROSITE-ProRule" id="PRU00742"/>
    </source>
</evidence>
<feature type="binding site" evidence="5 7">
    <location>
        <position position="170"/>
    </location>
    <ligand>
        <name>Mn(2+)</name>
        <dbReference type="ChEBI" id="CHEBI:29035"/>
        <label>1</label>
    </ligand>
</feature>
<reference evidence="11 13" key="2">
    <citation type="journal article" date="2016" name="Front. Microbiol.">
        <title>Industrial Acetogenic Biocatalysts: A Comparative Metabolic and Genomic Analysis.</title>
        <authorList>
            <person name="Bengelsdorf F."/>
            <person name="Poehlein A."/>
            <person name="Sonja S."/>
            <person name="Erz C."/>
            <person name="Hummel T."/>
            <person name="Hoffmeister S."/>
            <person name="Daniel R."/>
            <person name="Durre P."/>
        </authorList>
    </citation>
    <scope>NUCLEOTIDE SEQUENCE [LARGE SCALE GENOMIC DNA]</scope>
    <source>
        <strain evidence="11 13">PTA-10522</strain>
    </source>
</reference>
<evidence type="ECO:0000256" key="9">
    <source>
        <dbReference type="SAM" id="Phobius"/>
    </source>
</evidence>
<dbReference type="PANTHER" id="PTHR11358:SF35">
    <property type="entry name" value="FORMIMIDOYLGLUTAMASE"/>
    <property type="match status" value="1"/>
</dbReference>
<feature type="binding site" evidence="5">
    <location>
        <position position="258"/>
    </location>
    <ligand>
        <name>Mn(2+)</name>
        <dbReference type="ChEBI" id="CHEBI:29035"/>
        <label>2</label>
    </ligand>
</feature>
<dbReference type="EMBL" id="LROR01000067">
    <property type="protein sequence ID" value="OBR91704.1"/>
    <property type="molecule type" value="Genomic_DNA"/>
</dbReference>
<sequence length="339" mass="38325">MFDSKYKPMDKILWEGRVDSETNFDAFRWHQWIKCIDLRKDDLSPYTGKLGFGFIGFCCDEGVRRNNGRTGASKGPESIRKEMANLPCFFTKDVNLFDFGNIICDDNSLEESQELLSKAVSKILSLNLFPIILGGGHETTFGHYKGVLNHLSKHTKTPDIGIVNFDAHFDLRPYENGASSGTMFRQIHDLNIDKGIDYSYFCMGIQNHSNTVDLFKTAHKFGVKYVLAKDVTNDTEWNTLDKLNDFIKKHDDIYITICSDVFTSSYAPGVSATQSLGLDPEKVLKFLKYILKSNKVVSFDICEVSPRFDQDKTTANLAAVIIFSVVNTLCTINNLFVGY</sequence>
<organism evidence="10 12">
    <name type="scientific">Clostridium coskatii</name>
    <dbReference type="NCBI Taxonomy" id="1705578"/>
    <lineage>
        <taxon>Bacteria</taxon>
        <taxon>Bacillati</taxon>
        <taxon>Bacillota</taxon>
        <taxon>Clostridia</taxon>
        <taxon>Eubacteriales</taxon>
        <taxon>Clostridiaceae</taxon>
        <taxon>Clostridium</taxon>
    </lineage>
</organism>
<dbReference type="PANTHER" id="PTHR11358">
    <property type="entry name" value="ARGINASE/AGMATINASE"/>
    <property type="match status" value="1"/>
</dbReference>
<comment type="caution">
    <text evidence="10">The sequence shown here is derived from an EMBL/GenBank/DDBJ whole genome shotgun (WGS) entry which is preliminary data.</text>
</comment>
<dbReference type="InterPro" id="IPR006035">
    <property type="entry name" value="Ureohydrolase"/>
</dbReference>
<evidence type="ECO:0000256" key="5">
    <source>
        <dbReference type="HAMAP-Rule" id="MF_00737"/>
    </source>
</evidence>
<dbReference type="RefSeq" id="WP_063599876.1">
    <property type="nucleotide sequence ID" value="NZ_LITQ01000001.1"/>
</dbReference>
<keyword evidence="1 5" id="KW-0479">Metal-binding</keyword>
<keyword evidence="9" id="KW-1133">Transmembrane helix</keyword>
<dbReference type="CDD" id="cd09988">
    <property type="entry name" value="Formimidoylglutamase"/>
    <property type="match status" value="1"/>
</dbReference>
<dbReference type="NCBIfam" id="TIGR01227">
    <property type="entry name" value="hutG"/>
    <property type="match status" value="1"/>
</dbReference>
<comment type="catalytic activity">
    <reaction evidence="5">
        <text>N-formimidoyl-L-glutamate + H2O = formamide + L-glutamate</text>
        <dbReference type="Rhea" id="RHEA:22492"/>
        <dbReference type="ChEBI" id="CHEBI:15377"/>
        <dbReference type="ChEBI" id="CHEBI:16397"/>
        <dbReference type="ChEBI" id="CHEBI:29985"/>
        <dbReference type="ChEBI" id="CHEBI:58928"/>
        <dbReference type="EC" id="3.5.3.8"/>
    </reaction>
</comment>
<dbReference type="InterPro" id="IPR023696">
    <property type="entry name" value="Ureohydrolase_dom_sf"/>
</dbReference>
<comment type="pathway">
    <text evidence="5">Amino-acid degradation; L-histidine degradation into L-glutamate; L-glutamate from N-formimidoyl-L-glutamate (hydrolase route): step 1/1.</text>
</comment>
<keyword evidence="9" id="KW-0472">Membrane</keyword>
<keyword evidence="13" id="KW-1185">Reference proteome</keyword>
<feature type="binding site" evidence="5">
    <location>
        <position position="260"/>
    </location>
    <ligand>
        <name>Mn(2+)</name>
        <dbReference type="ChEBI" id="CHEBI:29035"/>
        <label>2</label>
    </ligand>
</feature>
<gene>
    <name evidence="5 10" type="primary">hutG</name>
    <name evidence="11" type="ORF">CLCOS_33440</name>
    <name evidence="10" type="ORF">WX73_01372</name>
</gene>
<dbReference type="SUPFAM" id="SSF52768">
    <property type="entry name" value="Arginase/deacetylase"/>
    <property type="match status" value="1"/>
</dbReference>
<protein>
    <recommendedName>
        <fullName evidence="5 6">Formimidoylglutamase</fullName>
        <ecNumber evidence="5 6">3.5.3.8</ecNumber>
    </recommendedName>
    <alternativeName>
        <fullName evidence="5">Formiminoglutamase</fullName>
    </alternativeName>
    <alternativeName>
        <fullName evidence="5">Formiminoglutamate hydrolase</fullName>
    </alternativeName>
</protein>
<keyword evidence="4 5" id="KW-0464">Manganese</keyword>
<dbReference type="UniPathway" id="UPA00379">
    <property type="reaction ID" value="UER00552"/>
</dbReference>
<dbReference type="PIRSF" id="PIRSF036979">
    <property type="entry name" value="Arginase"/>
    <property type="match status" value="1"/>
</dbReference>
<evidence type="ECO:0000256" key="1">
    <source>
        <dbReference type="ARBA" id="ARBA00022723"/>
    </source>
</evidence>
<evidence type="ECO:0000256" key="4">
    <source>
        <dbReference type="ARBA" id="ARBA00023211"/>
    </source>
</evidence>
<dbReference type="Gene3D" id="3.40.800.10">
    <property type="entry name" value="Ureohydrolase domain"/>
    <property type="match status" value="1"/>
</dbReference>
<dbReference type="EMBL" id="LITQ01000001">
    <property type="protein sequence ID" value="OAA94963.1"/>
    <property type="molecule type" value="Genomic_DNA"/>
</dbReference>
<comment type="similarity">
    <text evidence="5 8">Belongs to the arginase family.</text>
</comment>
<dbReference type="EC" id="3.5.3.8" evidence="5 6"/>
<evidence type="ECO:0000256" key="3">
    <source>
        <dbReference type="ARBA" id="ARBA00022808"/>
    </source>
</evidence>
<dbReference type="PROSITE" id="PS51409">
    <property type="entry name" value="ARGINASE_2"/>
    <property type="match status" value="1"/>
</dbReference>
<dbReference type="GO" id="GO:0033389">
    <property type="term" value="P:putrescine biosynthetic process from arginine, via agmatine"/>
    <property type="evidence" value="ECO:0007669"/>
    <property type="project" value="TreeGrafter"/>
</dbReference>
<feature type="binding site" evidence="5 7">
    <location>
        <position position="166"/>
    </location>
    <ligand>
        <name>Mn(2+)</name>
        <dbReference type="ChEBI" id="CHEBI:29035"/>
        <label>1</label>
    </ligand>
</feature>
<dbReference type="Proteomes" id="UP000077384">
    <property type="component" value="Unassembled WGS sequence"/>
</dbReference>
<dbReference type="GO" id="GO:0019556">
    <property type="term" value="P:L-histidine catabolic process to glutamate and formamide"/>
    <property type="evidence" value="ECO:0007669"/>
    <property type="project" value="UniProtKB-UniRule"/>
</dbReference>
<keyword evidence="3 5" id="KW-0369">Histidine metabolism</keyword>
<feature type="binding site" evidence="7">
    <location>
        <position position="260"/>
    </location>
    <ligand>
        <name>Mn(2+)</name>
        <dbReference type="ChEBI" id="CHEBI:29035"/>
        <label>1</label>
    </ligand>
</feature>
<feature type="binding site" evidence="5 7">
    <location>
        <position position="137"/>
    </location>
    <ligand>
        <name>Mn(2+)</name>
        <dbReference type="ChEBI" id="CHEBI:29035"/>
        <label>1</label>
    </ligand>
</feature>
<accession>A0A166UJ29</accession>
<feature type="binding site" evidence="5">
    <location>
        <position position="168"/>
    </location>
    <ligand>
        <name>Mn(2+)</name>
        <dbReference type="ChEBI" id="CHEBI:29035"/>
        <label>2</label>
    </ligand>
</feature>
<dbReference type="HAMAP" id="MF_00737">
    <property type="entry name" value="Formimidoylglutam"/>
    <property type="match status" value="1"/>
</dbReference>
<dbReference type="InterPro" id="IPR005923">
    <property type="entry name" value="HutG"/>
</dbReference>
<dbReference type="GO" id="GO:0050415">
    <property type="term" value="F:formimidoylglutamase activity"/>
    <property type="evidence" value="ECO:0007669"/>
    <property type="project" value="UniProtKB-UniRule"/>
</dbReference>
<keyword evidence="2 5" id="KW-0378">Hydrolase</keyword>
<evidence type="ECO:0000313" key="11">
    <source>
        <dbReference type="EMBL" id="OBR91704.1"/>
    </source>
</evidence>
<name>A0A166UJ29_9CLOT</name>
<proteinExistence type="inferred from homology"/>
<evidence type="ECO:0000256" key="7">
    <source>
        <dbReference type="PIRSR" id="PIRSR036979-1"/>
    </source>
</evidence>
<feature type="transmembrane region" description="Helical" evidence="9">
    <location>
        <begin position="317"/>
        <end position="337"/>
    </location>
</feature>
<comment type="function">
    <text evidence="5">Catalyzes the conversion of N-formimidoyl-L-glutamate to L-glutamate and formamide.</text>
</comment>